<evidence type="ECO:0000313" key="2">
    <source>
        <dbReference type="Proteomes" id="UP001500218"/>
    </source>
</evidence>
<keyword evidence="2" id="KW-1185">Reference proteome</keyword>
<proteinExistence type="predicted"/>
<dbReference type="SUPFAM" id="SSF63825">
    <property type="entry name" value="YWTD domain"/>
    <property type="match status" value="1"/>
</dbReference>
<gene>
    <name evidence="1" type="ORF">GCM10009682_25970</name>
</gene>
<evidence type="ECO:0000313" key="1">
    <source>
        <dbReference type="EMBL" id="GAA1802896.1"/>
    </source>
</evidence>
<dbReference type="EMBL" id="BAAALT010000065">
    <property type="protein sequence ID" value="GAA1802896.1"/>
    <property type="molecule type" value="Genomic_DNA"/>
</dbReference>
<comment type="caution">
    <text evidence="1">The sequence shown here is derived from an EMBL/GenBank/DDBJ whole genome shotgun (WGS) entry which is preliminary data.</text>
</comment>
<name>A0ABP4Y3X3_9ACTN</name>
<accession>A0ABP4Y3X3</accession>
<organism evidence="1 2">
    <name type="scientific">Luedemannella flava</name>
    <dbReference type="NCBI Taxonomy" id="349316"/>
    <lineage>
        <taxon>Bacteria</taxon>
        <taxon>Bacillati</taxon>
        <taxon>Actinomycetota</taxon>
        <taxon>Actinomycetes</taxon>
        <taxon>Micromonosporales</taxon>
        <taxon>Micromonosporaceae</taxon>
        <taxon>Luedemannella</taxon>
    </lineage>
</organism>
<protein>
    <submittedName>
        <fullName evidence="1">Uncharacterized protein</fullName>
    </submittedName>
</protein>
<sequence>MRVPVRRAGIAVLFVAIAATAALVTNLVWYGDDDPRPAVAAVDVPADGYAYLTDHELAVVRDATVVGRALGRFSNADPHWTGDGKFAFAVSGDAEERVVVVDWAGTATAVVCDCLTAAPGTDGKIVWVSQGRLWTLTPGTTQAEAGRAVPPPPSTAAGDPTVVGSDGTRVFLAQETVASASITSDRLLAVDAGGAVKVVEPDTGSVELMRPGGVGPTGPLAYVVAHREDPCRHRRDVHLLGPDGTVEVTDTAAVGGTERDVGRSVDDLWWGRDGRLYATMSSWRCVEWSGNTMPIQPHGLWRLDGRRWVAVDGTESLAWRQLGAGRLAFVDLNGVLHTEHDGRRTKVAEGVRAIHAPVVGGAPDAAAAASGRPVPTYGQLVLSPNGVGPIVLGATSRAAERAGLVSVDAKGDCVSWTGKGALAGLVAYPDQQGRASYMSVFEGSLRTATGAGIGTKLADLRRDYGGKLREYVSPVSDNYRAYFVDEGPNSMVFLPIDGDRVKAVLIGPTDGMQGLVDSGEVYC</sequence>
<reference evidence="2" key="1">
    <citation type="journal article" date="2019" name="Int. J. Syst. Evol. Microbiol.">
        <title>The Global Catalogue of Microorganisms (GCM) 10K type strain sequencing project: providing services to taxonomists for standard genome sequencing and annotation.</title>
        <authorList>
            <consortium name="The Broad Institute Genomics Platform"/>
            <consortium name="The Broad Institute Genome Sequencing Center for Infectious Disease"/>
            <person name="Wu L."/>
            <person name="Ma J."/>
        </authorList>
    </citation>
    <scope>NUCLEOTIDE SEQUENCE [LARGE SCALE GENOMIC DNA]</scope>
    <source>
        <strain evidence="2">JCM 13250</strain>
    </source>
</reference>
<dbReference type="Proteomes" id="UP001500218">
    <property type="component" value="Unassembled WGS sequence"/>
</dbReference>